<protein>
    <submittedName>
        <fullName evidence="2">CRP-like cAMP-binding protein</fullName>
    </submittedName>
</protein>
<dbReference type="InterPro" id="IPR000595">
    <property type="entry name" value="cNMP-bd_dom"/>
</dbReference>
<dbReference type="InterPro" id="IPR018490">
    <property type="entry name" value="cNMP-bd_dom_sf"/>
</dbReference>
<gene>
    <name evidence="2" type="ORF">LX87_05340</name>
</gene>
<dbReference type="SUPFAM" id="SSF51206">
    <property type="entry name" value="cAMP-binding domain-like"/>
    <property type="match status" value="1"/>
</dbReference>
<keyword evidence="3" id="KW-1185">Reference proteome</keyword>
<accession>A0A327WR11</accession>
<evidence type="ECO:0000313" key="3">
    <source>
        <dbReference type="Proteomes" id="UP000248790"/>
    </source>
</evidence>
<comment type="caution">
    <text evidence="2">The sequence shown here is derived from an EMBL/GenBank/DDBJ whole genome shotgun (WGS) entry which is preliminary data.</text>
</comment>
<organism evidence="2 3">
    <name type="scientific">Larkinella arboricola</name>
    <dbReference type="NCBI Taxonomy" id="643671"/>
    <lineage>
        <taxon>Bacteria</taxon>
        <taxon>Pseudomonadati</taxon>
        <taxon>Bacteroidota</taxon>
        <taxon>Cytophagia</taxon>
        <taxon>Cytophagales</taxon>
        <taxon>Spirosomataceae</taxon>
        <taxon>Larkinella</taxon>
    </lineage>
</organism>
<dbReference type="AlphaFoldDB" id="A0A327WR11"/>
<feature type="domain" description="Cyclic nucleotide-binding" evidence="1">
    <location>
        <begin position="34"/>
        <end position="123"/>
    </location>
</feature>
<evidence type="ECO:0000259" key="1">
    <source>
        <dbReference type="Pfam" id="PF00027"/>
    </source>
</evidence>
<reference evidence="2 3" key="1">
    <citation type="submission" date="2018-06" db="EMBL/GenBank/DDBJ databases">
        <title>Genomic Encyclopedia of Archaeal and Bacterial Type Strains, Phase II (KMG-II): from individual species to whole genera.</title>
        <authorList>
            <person name="Goeker M."/>
        </authorList>
    </citation>
    <scope>NUCLEOTIDE SEQUENCE [LARGE SCALE GENOMIC DNA]</scope>
    <source>
        <strain evidence="2 3">DSM 21851</strain>
    </source>
</reference>
<dbReference type="Pfam" id="PF00027">
    <property type="entry name" value="cNMP_binding"/>
    <property type="match status" value="1"/>
</dbReference>
<dbReference type="InterPro" id="IPR014710">
    <property type="entry name" value="RmlC-like_jellyroll"/>
</dbReference>
<dbReference type="Gene3D" id="2.60.120.10">
    <property type="entry name" value="Jelly Rolls"/>
    <property type="match status" value="1"/>
</dbReference>
<sequence length="202" mass="24120">MNTDASTYLQAILTPFAGLTPEEVSVSLPFWRKRHIRKGDFYNMQNFVCRDLGIVVKGIFRVYYCDPTTNEKKNMFFFSEDQFIVSFRSFLYQCPCVYYIEALENADVLYISYQDLQNLYQSHKSWERFGRMLAEHFFHQSQGRTEYLLLFNHENRYLNLLKEHPKIVERIAAFHIASYLGVKNQSLSRIKKRIQRHSITLK</sequence>
<evidence type="ECO:0000313" key="2">
    <source>
        <dbReference type="EMBL" id="RAJ90999.1"/>
    </source>
</evidence>
<dbReference type="Proteomes" id="UP000248790">
    <property type="component" value="Unassembled WGS sequence"/>
</dbReference>
<dbReference type="EMBL" id="QLMC01000010">
    <property type="protein sequence ID" value="RAJ90999.1"/>
    <property type="molecule type" value="Genomic_DNA"/>
</dbReference>
<proteinExistence type="predicted"/>
<dbReference type="OrthoDB" id="663011at2"/>
<name>A0A327WR11_LARAB</name>
<dbReference type="RefSeq" id="WP_111631349.1">
    <property type="nucleotide sequence ID" value="NZ_QLMC01000010.1"/>
</dbReference>